<dbReference type="GO" id="GO:0034472">
    <property type="term" value="P:snRNA 3'-end processing"/>
    <property type="evidence" value="ECO:0007669"/>
    <property type="project" value="TreeGrafter"/>
</dbReference>
<name>A0A4U5NHJ9_STECR</name>
<gene>
    <name evidence="7" type="ORF">L596_016294</name>
</gene>
<dbReference type="Pfam" id="PF16661">
    <property type="entry name" value="Lactamase_B_6"/>
    <property type="match status" value="1"/>
</dbReference>
<evidence type="ECO:0000313" key="7">
    <source>
        <dbReference type="EMBL" id="TKR82597.1"/>
    </source>
</evidence>
<accession>A0A4U5NHJ9</accession>
<dbReference type="SMART" id="SM01027">
    <property type="entry name" value="Beta-Casp"/>
    <property type="match status" value="1"/>
</dbReference>
<evidence type="ECO:0000256" key="1">
    <source>
        <dbReference type="ARBA" id="ARBA00004123"/>
    </source>
</evidence>
<dbReference type="EMBL" id="AZBU02000004">
    <property type="protein sequence ID" value="TKR82597.1"/>
    <property type="molecule type" value="Genomic_DNA"/>
</dbReference>
<dbReference type="GO" id="GO:0005737">
    <property type="term" value="C:cytoplasm"/>
    <property type="evidence" value="ECO:0007669"/>
    <property type="project" value="UniProtKB-SubCell"/>
</dbReference>
<dbReference type="STRING" id="34508.A0A4U5NHJ9"/>
<reference evidence="7 8" key="1">
    <citation type="journal article" date="2015" name="Genome Biol.">
        <title>Comparative genomics of Steinernema reveals deeply conserved gene regulatory networks.</title>
        <authorList>
            <person name="Dillman A.R."/>
            <person name="Macchietto M."/>
            <person name="Porter C.F."/>
            <person name="Rogers A."/>
            <person name="Williams B."/>
            <person name="Antoshechkin I."/>
            <person name="Lee M.M."/>
            <person name="Goodwin Z."/>
            <person name="Lu X."/>
            <person name="Lewis E.E."/>
            <person name="Goodrich-Blair H."/>
            <person name="Stock S.P."/>
            <person name="Adams B.J."/>
            <person name="Sternberg P.W."/>
            <person name="Mortazavi A."/>
        </authorList>
    </citation>
    <scope>NUCLEOTIDE SEQUENCE [LARGE SCALE GENOMIC DNA]</scope>
    <source>
        <strain evidence="7 8">ALL</strain>
    </source>
</reference>
<evidence type="ECO:0000256" key="2">
    <source>
        <dbReference type="ARBA" id="ARBA00004496"/>
    </source>
</evidence>
<keyword evidence="5" id="KW-0539">Nucleus</keyword>
<dbReference type="Pfam" id="PF10996">
    <property type="entry name" value="Beta-Casp"/>
    <property type="match status" value="1"/>
</dbReference>
<dbReference type="GO" id="GO:0032039">
    <property type="term" value="C:integrator complex"/>
    <property type="evidence" value="ECO:0007669"/>
    <property type="project" value="InterPro"/>
</dbReference>
<organism evidence="7 8">
    <name type="scientific">Steinernema carpocapsae</name>
    <name type="common">Entomopathogenic nematode</name>
    <dbReference type="NCBI Taxonomy" id="34508"/>
    <lineage>
        <taxon>Eukaryota</taxon>
        <taxon>Metazoa</taxon>
        <taxon>Ecdysozoa</taxon>
        <taxon>Nematoda</taxon>
        <taxon>Chromadorea</taxon>
        <taxon>Rhabditida</taxon>
        <taxon>Tylenchina</taxon>
        <taxon>Panagrolaimomorpha</taxon>
        <taxon>Strongyloidoidea</taxon>
        <taxon>Steinernematidae</taxon>
        <taxon>Steinernema</taxon>
    </lineage>
</organism>
<evidence type="ECO:0000313" key="8">
    <source>
        <dbReference type="Proteomes" id="UP000298663"/>
    </source>
</evidence>
<comment type="caution">
    <text evidence="7">The sequence shown here is derived from an EMBL/GenBank/DDBJ whole genome shotgun (WGS) entry which is preliminary data.</text>
</comment>
<dbReference type="InterPro" id="IPR027074">
    <property type="entry name" value="Integrator_9su"/>
</dbReference>
<dbReference type="OrthoDB" id="5600060at2759"/>
<protein>
    <recommendedName>
        <fullName evidence="6">Beta-Casp domain-containing protein</fullName>
    </recommendedName>
</protein>
<comment type="similarity">
    <text evidence="3">Belongs to the metallo-beta-lactamase superfamily. RNA-metabolizing metallo-beta-lactamase-like family. INTS9 subfamily.</text>
</comment>
<dbReference type="Gene3D" id="3.60.15.10">
    <property type="entry name" value="Ribonuclease Z/Hydroxyacylglutathione hydrolase-like"/>
    <property type="match status" value="1"/>
</dbReference>
<dbReference type="PANTHER" id="PTHR46094:SF1">
    <property type="entry name" value="INTEGRATOR COMPLEX SUBUNIT 9"/>
    <property type="match status" value="1"/>
</dbReference>
<evidence type="ECO:0000256" key="5">
    <source>
        <dbReference type="ARBA" id="ARBA00023242"/>
    </source>
</evidence>
<evidence type="ECO:0000256" key="4">
    <source>
        <dbReference type="ARBA" id="ARBA00022490"/>
    </source>
</evidence>
<feature type="domain" description="Beta-Casp" evidence="6">
    <location>
        <begin position="299"/>
        <end position="427"/>
    </location>
</feature>
<dbReference type="AlphaFoldDB" id="A0A4U5NHJ9"/>
<reference evidence="7 8" key="2">
    <citation type="journal article" date="2019" name="G3 (Bethesda)">
        <title>Hybrid Assembly of the Genome of the Entomopathogenic Nematode Steinernema carpocapsae Identifies the X-Chromosome.</title>
        <authorList>
            <person name="Serra L."/>
            <person name="Macchietto M."/>
            <person name="Macias-Munoz A."/>
            <person name="McGill C.J."/>
            <person name="Rodriguez I.M."/>
            <person name="Rodriguez B."/>
            <person name="Murad R."/>
            <person name="Mortazavi A."/>
        </authorList>
    </citation>
    <scope>NUCLEOTIDE SEQUENCE [LARGE SCALE GENOMIC DNA]</scope>
    <source>
        <strain evidence="7 8">ALL</strain>
    </source>
</reference>
<evidence type="ECO:0000256" key="3">
    <source>
        <dbReference type="ARBA" id="ARBA00006861"/>
    </source>
</evidence>
<dbReference type="SUPFAM" id="SSF56281">
    <property type="entry name" value="Metallo-hydrolase/oxidoreductase"/>
    <property type="match status" value="1"/>
</dbReference>
<dbReference type="Proteomes" id="UP000298663">
    <property type="component" value="Unassembled WGS sequence"/>
</dbReference>
<keyword evidence="4" id="KW-0963">Cytoplasm</keyword>
<proteinExistence type="inferred from homology"/>
<evidence type="ECO:0000259" key="6">
    <source>
        <dbReference type="SMART" id="SM01027"/>
    </source>
</evidence>
<dbReference type="InterPro" id="IPR001279">
    <property type="entry name" value="Metallo-B-lactamas"/>
</dbReference>
<comment type="subcellular location">
    <subcellularLocation>
        <location evidence="2">Cytoplasm</location>
    </subcellularLocation>
    <subcellularLocation>
        <location evidence="1">Nucleus</location>
    </subcellularLocation>
</comment>
<keyword evidence="8" id="KW-1185">Reference proteome</keyword>
<dbReference type="PANTHER" id="PTHR46094">
    <property type="entry name" value="INTEGRATOR COMPLEX SUBUNIT 9"/>
    <property type="match status" value="1"/>
</dbReference>
<dbReference type="InterPro" id="IPR036866">
    <property type="entry name" value="RibonucZ/Hydroxyglut_hydro"/>
</dbReference>
<dbReference type="InterPro" id="IPR022712">
    <property type="entry name" value="Beta_Casp"/>
</dbReference>
<sequence length="674" mass="75883">MEITNLSPVLTRPCYLVKMTNAKVTVLVDPMVDLSSLQSYLPFTLVPSGRIAHLPKGADGETFIRRIDDRTYVDGTPEVKIAPLHVLKMQDVDAILVSHHTGLLALPFYTEGTGFEGVVYASEPTVQLGKLVIEEFIEYLERCSSDTADAKWKDPEKWKDFKNPPTSDPREWRQFYSQKQLLSALQRVVHVSFRQSVTVGGSVTVSAYGSGYSIGSCNWKIATEHESIAYLSHSSTRQAHTNEVQWENLRRMDHLVLTTMCTDRDNSPNERVVDIGAVVVETLKKNGSVLMPMAPTGTIYDMFDLLSRNMDLGGISPDTPIYFVSPVADSTLAYANIYAEYLSEQKQKRVYIPDEPFAHTELVKKGRLRVYPSIHGDFSRQFKTPCVMITGHPSLRVGDAVHFLEMWGNDGKNSIIITDPDYPLEAVYGPFKSLAISAYHFPVETRLDHSQFVKIIGELSPRHLLTSPDIKGSIEHFWKILGEIRKSNEGGKYAISTLRGDFDLKQLELYRRIRDTVPHMPPYPTDRIQAMPYGLPWILNSAKPTRKVRVHPDVLRGVNVTGRGQTASLGMGAMRGYLSVYDNVYELNPVPDNELHRVRKRLYGVLDLVLLQKKLSGLKVTCTVSTGEDRSTTLETNCGTIWVDAKKLKTKITAKRKEDRARLADIVRHCLKSL</sequence>